<dbReference type="EMBL" id="OV696687">
    <property type="protein sequence ID" value="CAH1254333.1"/>
    <property type="molecule type" value="Genomic_DNA"/>
</dbReference>
<dbReference type="PANTHER" id="PTHR47508:SF1">
    <property type="entry name" value="NON-SPECIFIC SERINE_THREONINE PROTEIN KINASE"/>
    <property type="match status" value="1"/>
</dbReference>
<organism evidence="3 4">
    <name type="scientific">Branchiostoma lanceolatum</name>
    <name type="common">Common lancelet</name>
    <name type="synonym">Amphioxus lanceolatum</name>
    <dbReference type="NCBI Taxonomy" id="7740"/>
    <lineage>
        <taxon>Eukaryota</taxon>
        <taxon>Metazoa</taxon>
        <taxon>Chordata</taxon>
        <taxon>Cephalochordata</taxon>
        <taxon>Leptocardii</taxon>
        <taxon>Amphioxiformes</taxon>
        <taxon>Branchiostomatidae</taxon>
        <taxon>Branchiostoma</taxon>
    </lineage>
</organism>
<dbReference type="Gene3D" id="3.40.50.10140">
    <property type="entry name" value="Toll/interleukin-1 receptor homology (TIR) domain"/>
    <property type="match status" value="1"/>
</dbReference>
<dbReference type="PANTHER" id="PTHR47508">
    <property type="entry name" value="SAM DOMAIN-CONTAINING PROTEIN-RELATED"/>
    <property type="match status" value="1"/>
</dbReference>
<dbReference type="Pfam" id="PF13676">
    <property type="entry name" value="TIR_2"/>
    <property type="match status" value="1"/>
</dbReference>
<feature type="domain" description="TIR" evidence="2">
    <location>
        <begin position="148"/>
        <end position="288"/>
    </location>
</feature>
<feature type="compositionally biased region" description="Polar residues" evidence="1">
    <location>
        <begin position="1"/>
        <end position="17"/>
    </location>
</feature>
<name>A0A8K0EMP7_BRALA</name>
<keyword evidence="4" id="KW-1185">Reference proteome</keyword>
<reference evidence="3" key="1">
    <citation type="submission" date="2022-01" db="EMBL/GenBank/DDBJ databases">
        <authorList>
            <person name="Braso-Vives M."/>
        </authorList>
    </citation>
    <scope>NUCLEOTIDE SEQUENCE</scope>
</reference>
<proteinExistence type="predicted"/>
<evidence type="ECO:0000313" key="3">
    <source>
        <dbReference type="EMBL" id="CAH1254333.1"/>
    </source>
</evidence>
<dbReference type="InterPro" id="IPR000157">
    <property type="entry name" value="TIR_dom"/>
</dbReference>
<accession>A0A8K0EMP7</accession>
<protein>
    <submittedName>
        <fullName evidence="3">Hypp1343 protein</fullName>
    </submittedName>
</protein>
<dbReference type="PROSITE" id="PS50104">
    <property type="entry name" value="TIR"/>
    <property type="match status" value="1"/>
</dbReference>
<evidence type="ECO:0000259" key="2">
    <source>
        <dbReference type="PROSITE" id="PS50104"/>
    </source>
</evidence>
<dbReference type="OrthoDB" id="6078042at2759"/>
<gene>
    <name evidence="3" type="primary">Hypp1343</name>
    <name evidence="3" type="ORF">BLAG_LOCUS13780</name>
</gene>
<feature type="compositionally biased region" description="Basic and acidic residues" evidence="1">
    <location>
        <begin position="18"/>
        <end position="93"/>
    </location>
</feature>
<dbReference type="SUPFAM" id="SSF52200">
    <property type="entry name" value="Toll/Interleukin receptor TIR domain"/>
    <property type="match status" value="1"/>
</dbReference>
<sequence>MSLTWMKTDGKTVQTKADTTKGTESKDKKKKKEKDTDSDGKETETQKKKKKQKEEAESKAKEAETQKKKKKEKDADNDGEEKKPGIREAEAEKKKKKEKDADNDDKEKKPGFGDKMKGFVSSLTSKPSVEAEEEVAKKMKKTSVSDLGPVQVFLSYQWDHQKQVIQLREMLEEKGYSCWMDIKEMGGGDKLYAAIDKGMRQAKVVISCVTPKYTKSANCRNEVALAYNLKKPIVPVLLEKTSWPPKGPMAMPFAQLLYIDFTKESKKNPWQGPHFDELMASVVQTLKG</sequence>
<dbReference type="InterPro" id="IPR035897">
    <property type="entry name" value="Toll_tir_struct_dom_sf"/>
</dbReference>
<feature type="compositionally biased region" description="Basic and acidic residues" evidence="1">
    <location>
        <begin position="105"/>
        <end position="117"/>
    </location>
</feature>
<evidence type="ECO:0000313" key="4">
    <source>
        <dbReference type="Proteomes" id="UP000838412"/>
    </source>
</evidence>
<dbReference type="GO" id="GO:0007165">
    <property type="term" value="P:signal transduction"/>
    <property type="evidence" value="ECO:0007669"/>
    <property type="project" value="InterPro"/>
</dbReference>
<evidence type="ECO:0000256" key="1">
    <source>
        <dbReference type="SAM" id="MobiDB-lite"/>
    </source>
</evidence>
<feature type="region of interest" description="Disordered" evidence="1">
    <location>
        <begin position="1"/>
        <end position="129"/>
    </location>
</feature>
<dbReference type="Proteomes" id="UP000838412">
    <property type="component" value="Chromosome 2"/>
</dbReference>
<dbReference type="AlphaFoldDB" id="A0A8K0EMP7"/>